<organism evidence="2 3">
    <name type="scientific">Phytoactinopolyspora halotolerans</name>
    <dbReference type="NCBI Taxonomy" id="1981512"/>
    <lineage>
        <taxon>Bacteria</taxon>
        <taxon>Bacillati</taxon>
        <taxon>Actinomycetota</taxon>
        <taxon>Actinomycetes</taxon>
        <taxon>Jiangellales</taxon>
        <taxon>Jiangellaceae</taxon>
        <taxon>Phytoactinopolyspora</taxon>
    </lineage>
</organism>
<comment type="caution">
    <text evidence="2">The sequence shown here is derived from an EMBL/GenBank/DDBJ whole genome shotgun (WGS) entry which is preliminary data.</text>
</comment>
<dbReference type="Gene3D" id="3.90.1150.200">
    <property type="match status" value="1"/>
</dbReference>
<feature type="domain" description="YdhG-like" evidence="1">
    <location>
        <begin position="19"/>
        <end position="108"/>
    </location>
</feature>
<protein>
    <submittedName>
        <fullName evidence="2">DUF1801 domain-containing protein</fullName>
    </submittedName>
</protein>
<dbReference type="InterPro" id="IPR014922">
    <property type="entry name" value="YdhG-like"/>
</dbReference>
<evidence type="ECO:0000313" key="2">
    <source>
        <dbReference type="EMBL" id="NEE01939.1"/>
    </source>
</evidence>
<evidence type="ECO:0000259" key="1">
    <source>
        <dbReference type="Pfam" id="PF08818"/>
    </source>
</evidence>
<proteinExistence type="predicted"/>
<dbReference type="EMBL" id="JAAGOA010000012">
    <property type="protein sequence ID" value="NEE01939.1"/>
    <property type="molecule type" value="Genomic_DNA"/>
</dbReference>
<dbReference type="Pfam" id="PF08818">
    <property type="entry name" value="DUF1801"/>
    <property type="match status" value="1"/>
</dbReference>
<dbReference type="AlphaFoldDB" id="A0A6L9SA23"/>
<reference evidence="2 3" key="1">
    <citation type="submission" date="2020-02" db="EMBL/GenBank/DDBJ databases">
        <authorList>
            <person name="Li X.-J."/>
            <person name="Han X.-M."/>
        </authorList>
    </citation>
    <scope>NUCLEOTIDE SEQUENCE [LARGE SCALE GENOMIC DNA]</scope>
    <source>
        <strain evidence="2 3">CCTCC AB 2017055</strain>
    </source>
</reference>
<gene>
    <name evidence="2" type="ORF">G1H10_17330</name>
</gene>
<dbReference type="SUPFAM" id="SSF159888">
    <property type="entry name" value="YdhG-like"/>
    <property type="match status" value="1"/>
</dbReference>
<evidence type="ECO:0000313" key="3">
    <source>
        <dbReference type="Proteomes" id="UP000475214"/>
    </source>
</evidence>
<dbReference type="Proteomes" id="UP000475214">
    <property type="component" value="Unassembled WGS sequence"/>
</dbReference>
<sequence>MMSSSTIDEYIGSFPDDVQDVLREVRSTIRTALPDAAEKISYQIPTFTLNGRNVVHFAAWTHHISVYPLPAGDEAFQRELAPYVAGKGTAKFPLDKPIPYDLIGRLAAHLATRK</sequence>
<name>A0A6L9SA23_9ACTN</name>
<accession>A0A6L9SA23</accession>
<keyword evidence="3" id="KW-1185">Reference proteome</keyword>